<evidence type="ECO:0000256" key="5">
    <source>
        <dbReference type="ARBA" id="ARBA00023212"/>
    </source>
</evidence>
<feature type="compositionally biased region" description="Basic and acidic residues" evidence="7">
    <location>
        <begin position="1"/>
        <end position="26"/>
    </location>
</feature>
<dbReference type="Gene3D" id="1.20.5.520">
    <property type="entry name" value="Single helix bin"/>
    <property type="match status" value="1"/>
</dbReference>
<comment type="caution">
    <text evidence="8">The sequence shown here is derived from an EMBL/GenBank/DDBJ whole genome shotgun (WGS) entry which is preliminary data.</text>
</comment>
<evidence type="ECO:0000313" key="9">
    <source>
        <dbReference type="Proteomes" id="UP001460270"/>
    </source>
</evidence>
<dbReference type="GO" id="GO:0030334">
    <property type="term" value="P:regulation of cell migration"/>
    <property type="evidence" value="ECO:0007669"/>
    <property type="project" value="TreeGrafter"/>
</dbReference>
<dbReference type="GO" id="GO:0003785">
    <property type="term" value="F:actin monomer binding"/>
    <property type="evidence" value="ECO:0007669"/>
    <property type="project" value="InterPro"/>
</dbReference>
<evidence type="ECO:0000256" key="6">
    <source>
        <dbReference type="ARBA" id="ARBA00025497"/>
    </source>
</evidence>
<dbReference type="GO" id="GO:0005856">
    <property type="term" value="C:cytoskeleton"/>
    <property type="evidence" value="ECO:0007669"/>
    <property type="project" value="UniProtKB-SubCell"/>
</dbReference>
<dbReference type="GO" id="GO:0005737">
    <property type="term" value="C:cytoplasm"/>
    <property type="evidence" value="ECO:0007669"/>
    <property type="project" value="TreeGrafter"/>
</dbReference>
<keyword evidence="9" id="KW-1185">Reference proteome</keyword>
<evidence type="ECO:0000256" key="4">
    <source>
        <dbReference type="ARBA" id="ARBA00023203"/>
    </source>
</evidence>
<dbReference type="GO" id="GO:0007015">
    <property type="term" value="P:actin filament organization"/>
    <property type="evidence" value="ECO:0007669"/>
    <property type="project" value="InterPro"/>
</dbReference>
<organism evidence="8 9">
    <name type="scientific">Mugilogobius chulae</name>
    <name type="common">yellowstripe goby</name>
    <dbReference type="NCBI Taxonomy" id="88201"/>
    <lineage>
        <taxon>Eukaryota</taxon>
        <taxon>Metazoa</taxon>
        <taxon>Chordata</taxon>
        <taxon>Craniata</taxon>
        <taxon>Vertebrata</taxon>
        <taxon>Euteleostomi</taxon>
        <taxon>Actinopterygii</taxon>
        <taxon>Neopterygii</taxon>
        <taxon>Teleostei</taxon>
        <taxon>Neoteleostei</taxon>
        <taxon>Acanthomorphata</taxon>
        <taxon>Gobiaria</taxon>
        <taxon>Gobiiformes</taxon>
        <taxon>Gobioidei</taxon>
        <taxon>Gobiidae</taxon>
        <taxon>Gobionellinae</taxon>
        <taxon>Mugilogobius</taxon>
    </lineage>
</organism>
<evidence type="ECO:0000256" key="3">
    <source>
        <dbReference type="ARBA" id="ARBA00022490"/>
    </source>
</evidence>
<dbReference type="Pfam" id="PF01290">
    <property type="entry name" value="Thymosin"/>
    <property type="match status" value="1"/>
</dbReference>
<comment type="function">
    <text evidence="6">Plays an important role in the organization of the cytoskeleton. Binds to and sequesters actin monomers (G actin) and therefore inhibits actin polymerization.</text>
</comment>
<dbReference type="EMBL" id="JBBPFD010000016">
    <property type="protein sequence ID" value="KAK7893286.1"/>
    <property type="molecule type" value="Genomic_DNA"/>
</dbReference>
<evidence type="ECO:0000256" key="1">
    <source>
        <dbReference type="ARBA" id="ARBA00004245"/>
    </source>
</evidence>
<proteinExistence type="inferred from homology"/>
<protein>
    <submittedName>
        <fullName evidence="8">Uncharacterized protein</fullName>
    </submittedName>
</protein>
<keyword evidence="4" id="KW-0009">Actin-binding</keyword>
<reference evidence="9" key="1">
    <citation type="submission" date="2024-04" db="EMBL/GenBank/DDBJ databases">
        <title>Salinicola lusitanus LLJ914,a marine bacterium isolated from the Okinawa Trough.</title>
        <authorList>
            <person name="Li J."/>
        </authorList>
    </citation>
    <scope>NUCLEOTIDE SEQUENCE [LARGE SCALE GENOMIC DNA]</scope>
</reference>
<dbReference type="AlphaFoldDB" id="A0AAW0NE07"/>
<dbReference type="PANTHER" id="PTHR12021:SF26">
    <property type="entry name" value="THYMOSIN BETA"/>
    <property type="match status" value="1"/>
</dbReference>
<gene>
    <name evidence="8" type="ORF">WMY93_022438</name>
</gene>
<comment type="subcellular location">
    <subcellularLocation>
        <location evidence="1">Cytoplasm</location>
        <location evidence="1">Cytoskeleton</location>
    </subcellularLocation>
</comment>
<comment type="similarity">
    <text evidence="2">Belongs to the thymosin beta family.</text>
</comment>
<dbReference type="InterPro" id="IPR038386">
    <property type="entry name" value="Beta-thymosin_sf"/>
</dbReference>
<keyword evidence="5" id="KW-0206">Cytoskeleton</keyword>
<evidence type="ECO:0000313" key="8">
    <source>
        <dbReference type="EMBL" id="KAK7893286.1"/>
    </source>
</evidence>
<keyword evidence="3" id="KW-0963">Cytoplasm</keyword>
<name>A0AAW0NE07_9GOBI</name>
<sequence length="112" mass="12180">MSDPKPDLTEVEKFDKGQLKKTKTQEKNPLPSKESDHRTGEGCSVIVKPVPPSCTITITALHTACGRMVPPFWAVGKCPFVNISTFQGWPSEAGQGSDMVRKACVPHGRTKS</sequence>
<evidence type="ECO:0000256" key="7">
    <source>
        <dbReference type="SAM" id="MobiDB-lite"/>
    </source>
</evidence>
<dbReference type="FunFam" id="1.20.5.520:FF:000001">
    <property type="entry name" value="Thymosin beta"/>
    <property type="match status" value="1"/>
</dbReference>
<dbReference type="SMART" id="SM00152">
    <property type="entry name" value="THY"/>
    <property type="match status" value="1"/>
</dbReference>
<dbReference type="Proteomes" id="UP001460270">
    <property type="component" value="Unassembled WGS sequence"/>
</dbReference>
<feature type="region of interest" description="Disordered" evidence="7">
    <location>
        <begin position="1"/>
        <end position="42"/>
    </location>
</feature>
<dbReference type="PANTHER" id="PTHR12021">
    <property type="entry name" value="THYMOSIN BETA"/>
    <property type="match status" value="1"/>
</dbReference>
<evidence type="ECO:0000256" key="2">
    <source>
        <dbReference type="ARBA" id="ARBA00009511"/>
    </source>
</evidence>
<accession>A0AAW0NE07</accession>
<dbReference type="CDD" id="cd22059">
    <property type="entry name" value="WH2_BetaT"/>
    <property type="match status" value="1"/>
</dbReference>
<dbReference type="InterPro" id="IPR001152">
    <property type="entry name" value="Beta-thymosin"/>
</dbReference>